<dbReference type="EMBL" id="CP001778">
    <property type="protein sequence ID" value="ADD44399.1"/>
    <property type="molecule type" value="Genomic_DNA"/>
</dbReference>
<evidence type="ECO:0000313" key="2">
    <source>
        <dbReference type="Proteomes" id="UP000000844"/>
    </source>
</evidence>
<dbReference type="STRING" id="446470.Snas_4757"/>
<evidence type="ECO:0000313" key="1">
    <source>
        <dbReference type="EMBL" id="ADD44399.1"/>
    </source>
</evidence>
<proteinExistence type="predicted"/>
<protein>
    <recommendedName>
        <fullName evidence="3">Polyketide cyclase/dehydrase</fullName>
    </recommendedName>
</protein>
<dbReference type="HOGENOM" id="CLU_1776449_0_0_11"/>
<gene>
    <name evidence="1" type="ordered locus">Snas_4757</name>
</gene>
<accession>D3Q7Q7</accession>
<sequence>MKPKFEATAILELPLAQAEAAILDVRTGPPGQGHVWLLGDTTGAVTGGPQRFTAMLGNYRLTVDVDRERRTIATQGGWWYRGEYALEPAGPHTRVTHRVYNVAGPATRWGVPLANRLFIGFQAQTRASFADTVRDMGKRLGCRVSLPDPVAT</sequence>
<evidence type="ECO:0008006" key="3">
    <source>
        <dbReference type="Google" id="ProtNLM"/>
    </source>
</evidence>
<dbReference type="eggNOG" id="ENOG50338Q6">
    <property type="taxonomic scope" value="Bacteria"/>
</dbReference>
<dbReference type="Proteomes" id="UP000000844">
    <property type="component" value="Chromosome"/>
</dbReference>
<dbReference type="AlphaFoldDB" id="D3Q7Q7"/>
<reference evidence="1 2" key="1">
    <citation type="journal article" date="2009" name="Stand. Genomic Sci.">
        <title>Complete genome sequence of Stackebrandtia nassauensis type strain (LLR-40K-21).</title>
        <authorList>
            <person name="Munk C."/>
            <person name="Lapidus A."/>
            <person name="Copeland A."/>
            <person name="Jando M."/>
            <person name="Mayilraj S."/>
            <person name="Glavina Del Rio T."/>
            <person name="Nolan M."/>
            <person name="Chen F."/>
            <person name="Lucas S."/>
            <person name="Tice H."/>
            <person name="Cheng J.F."/>
            <person name="Han C."/>
            <person name="Detter J.C."/>
            <person name="Bruce D."/>
            <person name="Goodwin L."/>
            <person name="Chain P."/>
            <person name="Pitluck S."/>
            <person name="Goker M."/>
            <person name="Ovchinikova G."/>
            <person name="Pati A."/>
            <person name="Ivanova N."/>
            <person name="Mavromatis K."/>
            <person name="Chen A."/>
            <person name="Palaniappan K."/>
            <person name="Land M."/>
            <person name="Hauser L."/>
            <person name="Chang Y.J."/>
            <person name="Jeffries C.D."/>
            <person name="Bristow J."/>
            <person name="Eisen J.A."/>
            <person name="Markowitz V."/>
            <person name="Hugenholtz P."/>
            <person name="Kyrpides N.C."/>
            <person name="Klenk H.P."/>
        </authorList>
    </citation>
    <scope>NUCLEOTIDE SEQUENCE [LARGE SCALE GENOMIC DNA]</scope>
    <source>
        <strain evidence="2">DSM 44728 / CIP 108903 / NRRL B-16338 / NBRC 102104 / LLR-40K-21</strain>
    </source>
</reference>
<name>D3Q7Q7_STANL</name>
<dbReference type="RefSeq" id="WP_013019970.1">
    <property type="nucleotide sequence ID" value="NC_013947.1"/>
</dbReference>
<dbReference type="KEGG" id="sna:Snas_4757"/>
<organism evidence="1 2">
    <name type="scientific">Stackebrandtia nassauensis (strain DSM 44728 / CIP 108903 / NRRL B-16338 / NBRC 102104 / LLR-40K-21)</name>
    <dbReference type="NCBI Taxonomy" id="446470"/>
    <lineage>
        <taxon>Bacteria</taxon>
        <taxon>Bacillati</taxon>
        <taxon>Actinomycetota</taxon>
        <taxon>Actinomycetes</taxon>
        <taxon>Glycomycetales</taxon>
        <taxon>Glycomycetaceae</taxon>
        <taxon>Stackebrandtia</taxon>
    </lineage>
</organism>
<dbReference type="SUPFAM" id="SSF55961">
    <property type="entry name" value="Bet v1-like"/>
    <property type="match status" value="1"/>
</dbReference>
<keyword evidence="2" id="KW-1185">Reference proteome</keyword>